<gene>
    <name evidence="10" type="ORF">JDV75_08105</name>
</gene>
<feature type="transmembrane region" description="Helical" evidence="9">
    <location>
        <begin position="230"/>
        <end position="250"/>
    </location>
</feature>
<accession>A0A934MB87</accession>
<feature type="transmembrane region" description="Helical" evidence="9">
    <location>
        <begin position="461"/>
        <end position="481"/>
    </location>
</feature>
<dbReference type="InterPro" id="IPR051050">
    <property type="entry name" value="Lipid_II_flippase_MurJ/MviN"/>
</dbReference>
<dbReference type="GO" id="GO:0009252">
    <property type="term" value="P:peptidoglycan biosynthetic process"/>
    <property type="evidence" value="ECO:0007669"/>
    <property type="project" value="UniProtKB-KW"/>
</dbReference>
<sequence length="1175" mass="121789">MGIVNSADSDQPDRDAPGHGSDDGASTGQRDRIIPPSPPAPVPVSRPATGTRQPVVDLSRLTLAPAAVNSGVTTEIRTAGTSAIERRHTGTEDAVAPRPGRKATDSEVVRSTGSMAVATLISRITGFLRNAAIGATMGTAVGSAFNTANTLPNLITEIVLGAVLTSLVVPVLVRAEKEDPDNGAAFIRRLFTLSATLLTVVTVLSVGTAGLLATLTLGRDGEVNLSQASAFAYLLLPQIFFYGVFSLFMAILNTKGVFKPGAWAPVANNVVVLAVLALYWTLPGGLAPDEQVSLTDPHVLLLGVGTTLGVVVQALVMVKPLRDAGIDLRPLWGIDDRLKQFGGMAMAIIVYVAISQAGYIIVTRIASASSDSAPLIYQQAWLLLQVPYGIIGVTLLTAIMPRLSRNAADGDDAAVVRDLTLATKLTFVAMIPVIVFFTAFGTQIANALFAYGLFSRNSADILGWTLSFSAFTLLPYALVLLHLRVFYAREQAWTPTFIIAGITGTKVLLSLLAPVVATSPSRVVILLGAANGFGFAAGAVIGAFLLHRKLGSLNGLSILRTSAWALGSSLIGAFVALGLDSVLVHLATGIFDALGSIGFFLRCGVAGIIFLIVTGLVLSRSGLPEVRSMGGLLGRIPVLRRFITASARSGEGVEKATPEEISSQIITVEPFNASPVPPPMSAGVVRGPRLVPGAPVSDGRFRLLADHGSVPGARFWQAREIATGREVALVFVDTTGQVPAAPASPIESAATAREVARRTRLLGRLGSTGIARGISVSSYRAGCLVVADWVPGSALVTVAEGEVDPRAAALAVSYLADAAAAAHAEHQPLGLEHRSRIRIDTSGRAVLAFPAVLPDASVAEDLDSIGAGLALLVGKNGPEAITELSEAARIAGRSGSSDVQQPKAGDLAVRLREVGLSDDGDDSSAPRVVVEDERTPKPASTSGFGSAEYSGRMIAAIAALSVTLVVIIAVAALYLASVFGGDREESPVNSDSIASVAPSAARGAGKPGKITDIPVTTAVEWEPGDVVPGTEDNPDLAPLAVDGDPATAWRTDRYLQQFATPPAGLKPGVGLLVDLAGPTRIGEVAVTVGRPGTGIRIYGVPEGDFVSLDRAVELGGARLDAGRNTIATTDPSTDGPGFTRILVWVWELPMPEAAEVSEISVRGVPVSDRGATVPR</sequence>
<evidence type="ECO:0000256" key="3">
    <source>
        <dbReference type="ARBA" id="ARBA00022692"/>
    </source>
</evidence>
<dbReference type="PRINTS" id="PR01806">
    <property type="entry name" value="VIRFACTRMVIN"/>
</dbReference>
<reference evidence="10" key="1">
    <citation type="submission" date="2020-12" db="EMBL/GenBank/DDBJ databases">
        <title>Genome public.</title>
        <authorList>
            <person name="Sun Q."/>
        </authorList>
    </citation>
    <scope>NUCLEOTIDE SEQUENCE</scope>
    <source>
        <strain evidence="10">CCM 8863</strain>
    </source>
</reference>
<dbReference type="InterPro" id="IPR004268">
    <property type="entry name" value="MurJ"/>
</dbReference>
<dbReference type="AlphaFoldDB" id="A0A934MB87"/>
<dbReference type="RefSeq" id="WP_198738762.1">
    <property type="nucleotide sequence ID" value="NZ_JAEIOS010000013.1"/>
</dbReference>
<keyword evidence="2" id="KW-1003">Cell membrane</keyword>
<dbReference type="GO" id="GO:0005886">
    <property type="term" value="C:plasma membrane"/>
    <property type="evidence" value="ECO:0007669"/>
    <property type="project" value="UniProtKB-SubCell"/>
</dbReference>
<comment type="subcellular location">
    <subcellularLocation>
        <location evidence="1">Cell membrane</location>
        <topology evidence="1">Multi-pass membrane protein</topology>
    </subcellularLocation>
</comment>
<feature type="transmembrane region" description="Helical" evidence="9">
    <location>
        <begin position="193"/>
        <end position="218"/>
    </location>
</feature>
<evidence type="ECO:0000256" key="4">
    <source>
        <dbReference type="ARBA" id="ARBA00022960"/>
    </source>
</evidence>
<evidence type="ECO:0000256" key="8">
    <source>
        <dbReference type="SAM" id="MobiDB-lite"/>
    </source>
</evidence>
<feature type="transmembrane region" description="Helical" evidence="9">
    <location>
        <begin position="341"/>
        <end position="362"/>
    </location>
</feature>
<dbReference type="GO" id="GO:0015648">
    <property type="term" value="F:lipid-linked peptidoglycan transporter activity"/>
    <property type="evidence" value="ECO:0007669"/>
    <property type="project" value="TreeGrafter"/>
</dbReference>
<dbReference type="CDD" id="cd13973">
    <property type="entry name" value="PK_MviN-like"/>
    <property type="match status" value="1"/>
</dbReference>
<keyword evidence="4" id="KW-0133">Cell shape</keyword>
<evidence type="ECO:0000256" key="1">
    <source>
        <dbReference type="ARBA" id="ARBA00004651"/>
    </source>
</evidence>
<keyword evidence="11" id="KW-1185">Reference proteome</keyword>
<dbReference type="Proteomes" id="UP000645966">
    <property type="component" value="Unassembled WGS sequence"/>
</dbReference>
<evidence type="ECO:0000256" key="6">
    <source>
        <dbReference type="ARBA" id="ARBA00022989"/>
    </source>
</evidence>
<dbReference type="Gene3D" id="3.30.200.20">
    <property type="entry name" value="Phosphorylase Kinase, domain 1"/>
    <property type="match status" value="1"/>
</dbReference>
<feature type="region of interest" description="Disordered" evidence="8">
    <location>
        <begin position="86"/>
        <end position="108"/>
    </location>
</feature>
<evidence type="ECO:0000313" key="10">
    <source>
        <dbReference type="EMBL" id="MBI8989723.1"/>
    </source>
</evidence>
<protein>
    <submittedName>
        <fullName evidence="10">Murein biosynthesis protein MurJ</fullName>
    </submittedName>
</protein>
<comment type="caution">
    <text evidence="10">The sequence shown here is derived from an EMBL/GenBank/DDBJ whole genome shotgun (WGS) entry which is preliminary data.</text>
</comment>
<keyword evidence="7 9" id="KW-0472">Membrane</keyword>
<keyword evidence="5" id="KW-0573">Peptidoglycan synthesis</keyword>
<dbReference type="GO" id="GO:0034204">
    <property type="term" value="P:lipid translocation"/>
    <property type="evidence" value="ECO:0007669"/>
    <property type="project" value="TreeGrafter"/>
</dbReference>
<feature type="transmembrane region" description="Helical" evidence="9">
    <location>
        <begin position="262"/>
        <end position="280"/>
    </location>
</feature>
<evidence type="ECO:0000313" key="11">
    <source>
        <dbReference type="Proteomes" id="UP000645966"/>
    </source>
</evidence>
<organism evidence="10 11">
    <name type="scientific">Corynebacterium meridianum</name>
    <dbReference type="NCBI Taxonomy" id="2765363"/>
    <lineage>
        <taxon>Bacteria</taxon>
        <taxon>Bacillati</taxon>
        <taxon>Actinomycetota</taxon>
        <taxon>Actinomycetes</taxon>
        <taxon>Mycobacteriales</taxon>
        <taxon>Corynebacteriaceae</taxon>
        <taxon>Corynebacterium</taxon>
    </lineage>
</organism>
<feature type="compositionally biased region" description="Pro residues" evidence="8">
    <location>
        <begin position="35"/>
        <end position="44"/>
    </location>
</feature>
<feature type="transmembrane region" description="Helical" evidence="9">
    <location>
        <begin position="154"/>
        <end position="173"/>
    </location>
</feature>
<keyword evidence="6 9" id="KW-1133">Transmembrane helix</keyword>
<dbReference type="EMBL" id="JAEIOS010000013">
    <property type="protein sequence ID" value="MBI8989723.1"/>
    <property type="molecule type" value="Genomic_DNA"/>
</dbReference>
<feature type="transmembrane region" description="Helical" evidence="9">
    <location>
        <begin position="300"/>
        <end position="321"/>
    </location>
</feature>
<feature type="transmembrane region" description="Helical" evidence="9">
    <location>
        <begin position="599"/>
        <end position="619"/>
    </location>
</feature>
<feature type="transmembrane region" description="Helical" evidence="9">
    <location>
        <begin position="421"/>
        <end position="441"/>
    </location>
</feature>
<feature type="region of interest" description="Disordered" evidence="8">
    <location>
        <begin position="1"/>
        <end position="56"/>
    </location>
</feature>
<dbReference type="PANTHER" id="PTHR47019:SF1">
    <property type="entry name" value="LIPID II FLIPPASE MURJ"/>
    <property type="match status" value="1"/>
</dbReference>
<feature type="region of interest" description="Disordered" evidence="8">
    <location>
        <begin position="915"/>
        <end position="945"/>
    </location>
</feature>
<dbReference type="GO" id="GO:0008360">
    <property type="term" value="P:regulation of cell shape"/>
    <property type="evidence" value="ECO:0007669"/>
    <property type="project" value="UniProtKB-KW"/>
</dbReference>
<feature type="transmembrane region" description="Helical" evidence="9">
    <location>
        <begin position="523"/>
        <end position="546"/>
    </location>
</feature>
<keyword evidence="3 9" id="KW-0812">Transmembrane</keyword>
<name>A0A934MB87_9CORY</name>
<feature type="transmembrane region" description="Helical" evidence="9">
    <location>
        <begin position="558"/>
        <end position="579"/>
    </location>
</feature>
<evidence type="ECO:0000256" key="2">
    <source>
        <dbReference type="ARBA" id="ARBA00022475"/>
    </source>
</evidence>
<dbReference type="Pfam" id="PF03023">
    <property type="entry name" value="MurJ"/>
    <property type="match status" value="1"/>
</dbReference>
<feature type="transmembrane region" description="Helical" evidence="9">
    <location>
        <begin position="493"/>
        <end position="517"/>
    </location>
</feature>
<dbReference type="Gene3D" id="1.10.510.10">
    <property type="entry name" value="Transferase(Phosphotransferase) domain 1"/>
    <property type="match status" value="1"/>
</dbReference>
<evidence type="ECO:0000256" key="5">
    <source>
        <dbReference type="ARBA" id="ARBA00022984"/>
    </source>
</evidence>
<feature type="compositionally biased region" description="Basic and acidic residues" evidence="8">
    <location>
        <begin position="11"/>
        <end position="22"/>
    </location>
</feature>
<evidence type="ECO:0000256" key="9">
    <source>
        <dbReference type="SAM" id="Phobius"/>
    </source>
</evidence>
<evidence type="ECO:0000256" key="7">
    <source>
        <dbReference type="ARBA" id="ARBA00023136"/>
    </source>
</evidence>
<feature type="transmembrane region" description="Helical" evidence="9">
    <location>
        <begin position="954"/>
        <end position="976"/>
    </location>
</feature>
<dbReference type="CDD" id="cd13123">
    <property type="entry name" value="MATE_MurJ_like"/>
    <property type="match status" value="1"/>
</dbReference>
<proteinExistence type="predicted"/>
<feature type="transmembrane region" description="Helical" evidence="9">
    <location>
        <begin position="382"/>
        <end position="400"/>
    </location>
</feature>
<dbReference type="PANTHER" id="PTHR47019">
    <property type="entry name" value="LIPID II FLIPPASE MURJ"/>
    <property type="match status" value="1"/>
</dbReference>